<dbReference type="OrthoDB" id="3269001at2759"/>
<gene>
    <name evidence="1" type="ORF">BT96DRAFT_831255</name>
</gene>
<evidence type="ECO:0008006" key="3">
    <source>
        <dbReference type="Google" id="ProtNLM"/>
    </source>
</evidence>
<accession>A0A6A4H2P6</accession>
<reference evidence="1" key="1">
    <citation type="journal article" date="2019" name="Environ. Microbiol.">
        <title>Fungal ecological strategies reflected in gene transcription - a case study of two litter decomposers.</title>
        <authorList>
            <person name="Barbi F."/>
            <person name="Kohler A."/>
            <person name="Barry K."/>
            <person name="Baskaran P."/>
            <person name="Daum C."/>
            <person name="Fauchery L."/>
            <person name="Ihrmark K."/>
            <person name="Kuo A."/>
            <person name="LaButti K."/>
            <person name="Lipzen A."/>
            <person name="Morin E."/>
            <person name="Grigoriev I.V."/>
            <person name="Henrissat B."/>
            <person name="Lindahl B."/>
            <person name="Martin F."/>
        </authorList>
    </citation>
    <scope>NUCLEOTIDE SEQUENCE</scope>
    <source>
        <strain evidence="1">JB14</strain>
    </source>
</reference>
<sequence>MASHIYDFLKLFGPVISWWCFPFERLIGALQKVNTNDHVGGPLESTIMKSQLHVANIRRWLRRSDCPEAIRQLKVLFDKCFVPTEPPEEEFKLGSHRSYIKRDGVVFSPHLTHEGNATIIYRPNSNEEPIAGRIEQIDNVVTENGTLTRLLVRAHLPLPKASYDPFRIFPDFPAKTYSTQMKDSLHVVDLDNVVAHAARFDFSHNRSVLLNLSRA</sequence>
<dbReference type="EMBL" id="ML769608">
    <property type="protein sequence ID" value="KAE9391973.1"/>
    <property type="molecule type" value="Genomic_DNA"/>
</dbReference>
<evidence type="ECO:0000313" key="1">
    <source>
        <dbReference type="EMBL" id="KAE9391973.1"/>
    </source>
</evidence>
<keyword evidence="2" id="KW-1185">Reference proteome</keyword>
<evidence type="ECO:0000313" key="2">
    <source>
        <dbReference type="Proteomes" id="UP000799118"/>
    </source>
</evidence>
<proteinExistence type="predicted"/>
<dbReference type="Proteomes" id="UP000799118">
    <property type="component" value="Unassembled WGS sequence"/>
</dbReference>
<name>A0A6A4H2P6_9AGAR</name>
<dbReference type="AlphaFoldDB" id="A0A6A4H2P6"/>
<protein>
    <recommendedName>
        <fullName evidence="3">DUF4218 domain-containing protein</fullName>
    </recommendedName>
</protein>
<organism evidence="1 2">
    <name type="scientific">Gymnopus androsaceus JB14</name>
    <dbReference type="NCBI Taxonomy" id="1447944"/>
    <lineage>
        <taxon>Eukaryota</taxon>
        <taxon>Fungi</taxon>
        <taxon>Dikarya</taxon>
        <taxon>Basidiomycota</taxon>
        <taxon>Agaricomycotina</taxon>
        <taxon>Agaricomycetes</taxon>
        <taxon>Agaricomycetidae</taxon>
        <taxon>Agaricales</taxon>
        <taxon>Marasmiineae</taxon>
        <taxon>Omphalotaceae</taxon>
        <taxon>Gymnopus</taxon>
    </lineage>
</organism>